<sequence length="91" mass="10371">MGFPVSPKKPSDPYDCAIARLWVAYLDDKLFSSMRRIIFTKDEEAKKPNFEQMEEVRLRMEELLGKCSKGKGFFGGDQIGFIDIVFGSLLS</sequence>
<name>A0ACB9LTT5_BAUVA</name>
<organism evidence="1 2">
    <name type="scientific">Bauhinia variegata</name>
    <name type="common">Purple orchid tree</name>
    <name type="synonym">Phanera variegata</name>
    <dbReference type="NCBI Taxonomy" id="167791"/>
    <lineage>
        <taxon>Eukaryota</taxon>
        <taxon>Viridiplantae</taxon>
        <taxon>Streptophyta</taxon>
        <taxon>Embryophyta</taxon>
        <taxon>Tracheophyta</taxon>
        <taxon>Spermatophyta</taxon>
        <taxon>Magnoliopsida</taxon>
        <taxon>eudicotyledons</taxon>
        <taxon>Gunneridae</taxon>
        <taxon>Pentapetalae</taxon>
        <taxon>rosids</taxon>
        <taxon>fabids</taxon>
        <taxon>Fabales</taxon>
        <taxon>Fabaceae</taxon>
        <taxon>Cercidoideae</taxon>
        <taxon>Cercideae</taxon>
        <taxon>Bauhiniinae</taxon>
        <taxon>Bauhinia</taxon>
    </lineage>
</organism>
<proteinExistence type="predicted"/>
<dbReference type="Proteomes" id="UP000828941">
    <property type="component" value="Chromosome 11"/>
</dbReference>
<gene>
    <name evidence="1" type="ORF">L6164_027169</name>
</gene>
<accession>A0ACB9LTT5</accession>
<dbReference type="EMBL" id="CM039436">
    <property type="protein sequence ID" value="KAI4314240.1"/>
    <property type="molecule type" value="Genomic_DNA"/>
</dbReference>
<reference evidence="1 2" key="1">
    <citation type="journal article" date="2022" name="DNA Res.">
        <title>Chromosomal-level genome assembly of the orchid tree Bauhinia variegata (Leguminosae; Cercidoideae) supports the allotetraploid origin hypothesis of Bauhinia.</title>
        <authorList>
            <person name="Zhong Y."/>
            <person name="Chen Y."/>
            <person name="Zheng D."/>
            <person name="Pang J."/>
            <person name="Liu Y."/>
            <person name="Luo S."/>
            <person name="Meng S."/>
            <person name="Qian L."/>
            <person name="Wei D."/>
            <person name="Dai S."/>
            <person name="Zhou R."/>
        </authorList>
    </citation>
    <scope>NUCLEOTIDE SEQUENCE [LARGE SCALE GENOMIC DNA]</scope>
    <source>
        <strain evidence="1">BV-YZ2020</strain>
    </source>
</reference>
<comment type="caution">
    <text evidence="1">The sequence shown here is derived from an EMBL/GenBank/DDBJ whole genome shotgun (WGS) entry which is preliminary data.</text>
</comment>
<evidence type="ECO:0000313" key="1">
    <source>
        <dbReference type="EMBL" id="KAI4314240.1"/>
    </source>
</evidence>
<evidence type="ECO:0000313" key="2">
    <source>
        <dbReference type="Proteomes" id="UP000828941"/>
    </source>
</evidence>
<protein>
    <submittedName>
        <fullName evidence="1">Uncharacterized protein</fullName>
    </submittedName>
</protein>
<keyword evidence="2" id="KW-1185">Reference proteome</keyword>